<dbReference type="Proteomes" id="UP000265768">
    <property type="component" value="Unassembled WGS sequence"/>
</dbReference>
<dbReference type="InterPro" id="IPR011990">
    <property type="entry name" value="TPR-like_helical_dom_sf"/>
</dbReference>
<feature type="region of interest" description="Disordered" evidence="1">
    <location>
        <begin position="197"/>
        <end position="224"/>
    </location>
</feature>
<dbReference type="AlphaFoldDB" id="A0A3A4B4X8"/>
<gene>
    <name evidence="2" type="ORF">D5H75_11390</name>
</gene>
<organism evidence="2 3">
    <name type="scientific">Bailinhaonella thermotolerans</name>
    <dbReference type="NCBI Taxonomy" id="1070861"/>
    <lineage>
        <taxon>Bacteria</taxon>
        <taxon>Bacillati</taxon>
        <taxon>Actinomycetota</taxon>
        <taxon>Actinomycetes</taxon>
        <taxon>Streptosporangiales</taxon>
        <taxon>Streptosporangiaceae</taxon>
        <taxon>Bailinhaonella</taxon>
    </lineage>
</organism>
<evidence type="ECO:0000313" key="3">
    <source>
        <dbReference type="Proteomes" id="UP000265768"/>
    </source>
</evidence>
<evidence type="ECO:0000256" key="1">
    <source>
        <dbReference type="SAM" id="MobiDB-lite"/>
    </source>
</evidence>
<protein>
    <recommendedName>
        <fullName evidence="4">Tetratricopeptide repeat protein</fullName>
    </recommendedName>
</protein>
<reference evidence="2 3" key="1">
    <citation type="submission" date="2018-09" db="EMBL/GenBank/DDBJ databases">
        <title>YIM 75507 draft genome.</title>
        <authorList>
            <person name="Tang S."/>
            <person name="Feng Y."/>
        </authorList>
    </citation>
    <scope>NUCLEOTIDE SEQUENCE [LARGE SCALE GENOMIC DNA]</scope>
    <source>
        <strain evidence="2 3">YIM 75507</strain>
    </source>
</reference>
<comment type="caution">
    <text evidence="2">The sequence shown here is derived from an EMBL/GenBank/DDBJ whole genome shotgun (WGS) entry which is preliminary data.</text>
</comment>
<keyword evidence="3" id="KW-1185">Reference proteome</keyword>
<accession>A0A3A4B4X8</accession>
<dbReference type="OrthoDB" id="5477158at2"/>
<dbReference type="EMBL" id="QZEY01000003">
    <property type="protein sequence ID" value="RJL33387.1"/>
    <property type="molecule type" value="Genomic_DNA"/>
</dbReference>
<dbReference type="Gene3D" id="1.25.40.10">
    <property type="entry name" value="Tetratricopeptide repeat domain"/>
    <property type="match status" value="1"/>
</dbReference>
<evidence type="ECO:0008006" key="4">
    <source>
        <dbReference type="Google" id="ProtNLM"/>
    </source>
</evidence>
<dbReference type="RefSeq" id="WP_119926346.1">
    <property type="nucleotide sequence ID" value="NZ_QZEY01000003.1"/>
</dbReference>
<name>A0A3A4B4X8_9ACTN</name>
<evidence type="ECO:0000313" key="2">
    <source>
        <dbReference type="EMBL" id="RJL33387.1"/>
    </source>
</evidence>
<proteinExistence type="predicted"/>
<sequence>MLRAAFRPEDVGLLPSPAGELALRAGDLDRAEREYAAAARAVSRHLPSAAGRARVAAARGDRAGAVTRYRSVVERLPPPQYLVEYGEALAASGGSPAEAWRLLAGARRVQAAAGVRDDLTWAEYEADHGDPMAAVRHARAEYARHPNPVAADALAWALHRAGVRAEALRFSREATRTGWRNALLLYHRAEIEKAAGLDDRASRAASRAADPRFDPRLPALARPS</sequence>